<sequence>MNAVNAAITVQEKLRDARRDNTYLCDCSVGISQGKAVPFRNQQQLDYIGTSTDRAERPAKDAGAIFVDGYLRALCVEMGAAALLLAPFARCQDHRPARRRRDGESSPGPPRTSRSNCPPTPSSGSARPSRARRRAGVSGVLVVLSSPLTHLAQRWVDRNRSVRVVRWDGPEAAGRIASELRSLLQR</sequence>
<feature type="region of interest" description="Disordered" evidence="1">
    <location>
        <begin position="94"/>
        <end position="132"/>
    </location>
</feature>
<dbReference type="AlphaFoldDB" id="A0A9W6QP25"/>
<accession>A0A9W6QP25</accession>
<dbReference type="Proteomes" id="UP001165042">
    <property type="component" value="Unassembled WGS sequence"/>
</dbReference>
<name>A0A9W6QP25_9PSEU</name>
<organism evidence="2 3">
    <name type="scientific">Actinokineospora globicatena</name>
    <dbReference type="NCBI Taxonomy" id="103729"/>
    <lineage>
        <taxon>Bacteria</taxon>
        <taxon>Bacillati</taxon>
        <taxon>Actinomycetota</taxon>
        <taxon>Actinomycetes</taxon>
        <taxon>Pseudonocardiales</taxon>
        <taxon>Pseudonocardiaceae</taxon>
        <taxon>Actinokineospora</taxon>
    </lineage>
</organism>
<comment type="caution">
    <text evidence="2">The sequence shown here is derived from an EMBL/GenBank/DDBJ whole genome shotgun (WGS) entry which is preliminary data.</text>
</comment>
<evidence type="ECO:0000313" key="3">
    <source>
        <dbReference type="Proteomes" id="UP001165042"/>
    </source>
</evidence>
<protein>
    <submittedName>
        <fullName evidence="2">Uncharacterized protein</fullName>
    </submittedName>
</protein>
<keyword evidence="3" id="KW-1185">Reference proteome</keyword>
<proteinExistence type="predicted"/>
<dbReference type="EMBL" id="BSSD01000006">
    <property type="protein sequence ID" value="GLW93330.1"/>
    <property type="molecule type" value="Genomic_DNA"/>
</dbReference>
<evidence type="ECO:0000313" key="2">
    <source>
        <dbReference type="EMBL" id="GLW93330.1"/>
    </source>
</evidence>
<gene>
    <name evidence="2" type="ORF">Aglo03_41460</name>
</gene>
<reference evidence="2" key="1">
    <citation type="submission" date="2023-02" db="EMBL/GenBank/DDBJ databases">
        <title>Actinokineospora globicatena NBRC 15670.</title>
        <authorList>
            <person name="Ichikawa N."/>
            <person name="Sato H."/>
            <person name="Tonouchi N."/>
        </authorList>
    </citation>
    <scope>NUCLEOTIDE SEQUENCE</scope>
    <source>
        <strain evidence="2">NBRC 15670</strain>
    </source>
</reference>
<evidence type="ECO:0000256" key="1">
    <source>
        <dbReference type="SAM" id="MobiDB-lite"/>
    </source>
</evidence>